<dbReference type="InterPro" id="IPR000299">
    <property type="entry name" value="FERM_domain"/>
</dbReference>
<dbReference type="InterPro" id="IPR018979">
    <property type="entry name" value="FERM_N"/>
</dbReference>
<protein>
    <recommendedName>
        <fullName evidence="1">FERM domain-containing protein</fullName>
    </recommendedName>
</protein>
<feature type="domain" description="FERM" evidence="1">
    <location>
        <begin position="1"/>
        <end position="97"/>
    </location>
</feature>
<dbReference type="EMBL" id="MUJZ01013375">
    <property type="protein sequence ID" value="OTF81484.1"/>
    <property type="molecule type" value="Genomic_DNA"/>
</dbReference>
<name>A0A1Y3BN97_EURMA</name>
<dbReference type="Proteomes" id="UP000194236">
    <property type="component" value="Unassembled WGS sequence"/>
</dbReference>
<dbReference type="PANTHER" id="PTHR13429:SF5">
    <property type="entry name" value="PROTEIN EXPANDED"/>
    <property type="match status" value="1"/>
</dbReference>
<dbReference type="Pfam" id="PF09379">
    <property type="entry name" value="FERM_N"/>
    <property type="match status" value="1"/>
</dbReference>
<proteinExistence type="predicted"/>
<reference evidence="2 3" key="1">
    <citation type="submission" date="2017-03" db="EMBL/GenBank/DDBJ databases">
        <title>Genome Survey of Euroglyphus maynei.</title>
        <authorList>
            <person name="Arlian L.G."/>
            <person name="Morgan M.S."/>
            <person name="Rider S.D."/>
        </authorList>
    </citation>
    <scope>NUCLEOTIDE SEQUENCE [LARGE SCALE GENOMIC DNA]</scope>
    <source>
        <strain evidence="2">Arlian Lab</strain>
        <tissue evidence="2">Whole body</tissue>
    </source>
</reference>
<accession>A0A1Y3BN97</accession>
<comment type="caution">
    <text evidence="2">The sequence shown here is derived from an EMBL/GenBank/DDBJ whole genome shotgun (WGS) entry which is preliminary data.</text>
</comment>
<dbReference type="InterPro" id="IPR029071">
    <property type="entry name" value="Ubiquitin-like_domsf"/>
</dbReference>
<dbReference type="OrthoDB" id="5957665at2759"/>
<evidence type="ECO:0000313" key="2">
    <source>
        <dbReference type="EMBL" id="OTF81484.1"/>
    </source>
</evidence>
<sequence length="97" mass="11435">VKAKVCELFVQISKFLNLLEPELFGLAIKSSENTFIFLDPLEKLSKYAPKTWKTQNNGMDNDGLPLFNVFFRVQFYVDSYLFIRYIHCKLIVIIDFF</sequence>
<dbReference type="AlphaFoldDB" id="A0A1Y3BN97"/>
<feature type="non-terminal residue" evidence="2">
    <location>
        <position position="1"/>
    </location>
</feature>
<dbReference type="InterPro" id="IPR047145">
    <property type="entry name" value="FRMD6-like"/>
</dbReference>
<organism evidence="2 3">
    <name type="scientific">Euroglyphus maynei</name>
    <name type="common">Mayne's house dust mite</name>
    <dbReference type="NCBI Taxonomy" id="6958"/>
    <lineage>
        <taxon>Eukaryota</taxon>
        <taxon>Metazoa</taxon>
        <taxon>Ecdysozoa</taxon>
        <taxon>Arthropoda</taxon>
        <taxon>Chelicerata</taxon>
        <taxon>Arachnida</taxon>
        <taxon>Acari</taxon>
        <taxon>Acariformes</taxon>
        <taxon>Sarcoptiformes</taxon>
        <taxon>Astigmata</taxon>
        <taxon>Psoroptidia</taxon>
        <taxon>Analgoidea</taxon>
        <taxon>Pyroglyphidae</taxon>
        <taxon>Pyroglyphinae</taxon>
        <taxon>Euroglyphus</taxon>
    </lineage>
</organism>
<gene>
    <name evidence="2" type="ORF">BLA29_013057</name>
</gene>
<dbReference type="GO" id="GO:0098592">
    <property type="term" value="C:cytoplasmic side of apical plasma membrane"/>
    <property type="evidence" value="ECO:0007669"/>
    <property type="project" value="TreeGrafter"/>
</dbReference>
<dbReference type="GO" id="GO:0035332">
    <property type="term" value="P:positive regulation of hippo signaling"/>
    <property type="evidence" value="ECO:0007669"/>
    <property type="project" value="TreeGrafter"/>
</dbReference>
<dbReference type="Gene3D" id="3.10.20.90">
    <property type="entry name" value="Phosphatidylinositol 3-kinase Catalytic Subunit, Chain A, domain 1"/>
    <property type="match status" value="1"/>
</dbReference>
<dbReference type="PANTHER" id="PTHR13429">
    <property type="entry name" value="FERM DOMAIN (PROTEIN4.1-EZRIN-RADIXIN-MOESIN) FAMILY"/>
    <property type="match status" value="1"/>
</dbReference>
<keyword evidence="3" id="KW-1185">Reference proteome</keyword>
<dbReference type="SUPFAM" id="SSF54236">
    <property type="entry name" value="Ubiquitin-like"/>
    <property type="match status" value="1"/>
</dbReference>
<dbReference type="PROSITE" id="PS50057">
    <property type="entry name" value="FERM_3"/>
    <property type="match status" value="1"/>
</dbReference>
<evidence type="ECO:0000313" key="3">
    <source>
        <dbReference type="Proteomes" id="UP000194236"/>
    </source>
</evidence>
<evidence type="ECO:0000259" key="1">
    <source>
        <dbReference type="PROSITE" id="PS50057"/>
    </source>
</evidence>